<feature type="compositionally biased region" description="Low complexity" evidence="3">
    <location>
        <begin position="1"/>
        <end position="17"/>
    </location>
</feature>
<evidence type="ECO:0000313" key="6">
    <source>
        <dbReference type="Proteomes" id="UP000460435"/>
    </source>
</evidence>
<keyword evidence="6" id="KW-1185">Reference proteome</keyword>
<dbReference type="AlphaFoldDB" id="A0A7K3M5E8"/>
<dbReference type="PROSITE" id="PS50977">
    <property type="entry name" value="HTH_TETR_2"/>
    <property type="match status" value="1"/>
</dbReference>
<evidence type="ECO:0000259" key="4">
    <source>
        <dbReference type="PROSITE" id="PS50977"/>
    </source>
</evidence>
<evidence type="ECO:0000256" key="2">
    <source>
        <dbReference type="PROSITE-ProRule" id="PRU00335"/>
    </source>
</evidence>
<dbReference type="Pfam" id="PF00440">
    <property type="entry name" value="TetR_N"/>
    <property type="match status" value="1"/>
</dbReference>
<feature type="region of interest" description="Disordered" evidence="3">
    <location>
        <begin position="1"/>
        <end position="22"/>
    </location>
</feature>
<evidence type="ECO:0000313" key="5">
    <source>
        <dbReference type="EMBL" id="NDL58257.1"/>
    </source>
</evidence>
<evidence type="ECO:0000256" key="3">
    <source>
        <dbReference type="SAM" id="MobiDB-lite"/>
    </source>
</evidence>
<dbReference type="PANTHER" id="PTHR30055:SF158">
    <property type="entry name" value="POSSIBLE TRANSCRIPTIONAL REGULATORY PROTEIN (PROBABLY TETR-FAMILY)"/>
    <property type="match status" value="1"/>
</dbReference>
<dbReference type="EMBL" id="WLZY01000004">
    <property type="protein sequence ID" value="NDL58257.1"/>
    <property type="molecule type" value="Genomic_DNA"/>
</dbReference>
<gene>
    <name evidence="5" type="ORF">F7O44_14370</name>
</gene>
<protein>
    <submittedName>
        <fullName evidence="5">TetR family transcriptional regulator</fullName>
    </submittedName>
</protein>
<sequence>MPPNSPDTTPRPAQADAAPRRRLRRAERREQIIDAATKAFAREGGYSHTNLDDVAAVAGVTRMILYRHFDSKTDLYQAVIDRAGERMYAAAVVDGEMDDDSVARVIQWARDDPNGFRILFRHAAREPDFQDDIEQLKASMVTFVRPYLEEITVDHQWTGWTAHMSTVIIIEAIMAWLDTGQPDPEHATDRILDAVGRAVEAIASV</sequence>
<keyword evidence="1 2" id="KW-0238">DNA-binding</keyword>
<dbReference type="InterPro" id="IPR009057">
    <property type="entry name" value="Homeodomain-like_sf"/>
</dbReference>
<dbReference type="InterPro" id="IPR050109">
    <property type="entry name" value="HTH-type_TetR-like_transc_reg"/>
</dbReference>
<dbReference type="PANTHER" id="PTHR30055">
    <property type="entry name" value="HTH-TYPE TRANSCRIPTIONAL REGULATOR RUTR"/>
    <property type="match status" value="1"/>
</dbReference>
<dbReference type="Proteomes" id="UP000460435">
    <property type="component" value="Unassembled WGS sequence"/>
</dbReference>
<feature type="DNA-binding region" description="H-T-H motif" evidence="2">
    <location>
        <begin position="50"/>
        <end position="69"/>
    </location>
</feature>
<name>A0A7K3M5E8_9ACTN</name>
<accession>A0A7K3M5E8</accession>
<dbReference type="InterPro" id="IPR001647">
    <property type="entry name" value="HTH_TetR"/>
</dbReference>
<dbReference type="InterPro" id="IPR036271">
    <property type="entry name" value="Tet_transcr_reg_TetR-rel_C_sf"/>
</dbReference>
<dbReference type="GO" id="GO:0003700">
    <property type="term" value="F:DNA-binding transcription factor activity"/>
    <property type="evidence" value="ECO:0007669"/>
    <property type="project" value="TreeGrafter"/>
</dbReference>
<proteinExistence type="predicted"/>
<organism evidence="5 6">
    <name type="scientific">Phytoactinopolyspora mesophila</name>
    <dbReference type="NCBI Taxonomy" id="2650750"/>
    <lineage>
        <taxon>Bacteria</taxon>
        <taxon>Bacillati</taxon>
        <taxon>Actinomycetota</taxon>
        <taxon>Actinomycetes</taxon>
        <taxon>Jiangellales</taxon>
        <taxon>Jiangellaceae</taxon>
        <taxon>Phytoactinopolyspora</taxon>
    </lineage>
</organism>
<dbReference type="RefSeq" id="WP_162450928.1">
    <property type="nucleotide sequence ID" value="NZ_WLZY01000004.1"/>
</dbReference>
<comment type="caution">
    <text evidence="5">The sequence shown here is derived from an EMBL/GenBank/DDBJ whole genome shotgun (WGS) entry which is preliminary data.</text>
</comment>
<dbReference type="SUPFAM" id="SSF48498">
    <property type="entry name" value="Tetracyclin repressor-like, C-terminal domain"/>
    <property type="match status" value="1"/>
</dbReference>
<dbReference type="Gene3D" id="1.10.357.10">
    <property type="entry name" value="Tetracycline Repressor, domain 2"/>
    <property type="match status" value="1"/>
</dbReference>
<dbReference type="SUPFAM" id="SSF46689">
    <property type="entry name" value="Homeodomain-like"/>
    <property type="match status" value="1"/>
</dbReference>
<feature type="domain" description="HTH tetR-type" evidence="4">
    <location>
        <begin position="26"/>
        <end position="87"/>
    </location>
</feature>
<reference evidence="5 6" key="1">
    <citation type="submission" date="2019-11" db="EMBL/GenBank/DDBJ databases">
        <authorList>
            <person name="Li X.-J."/>
            <person name="Feng X.-M."/>
        </authorList>
    </citation>
    <scope>NUCLEOTIDE SEQUENCE [LARGE SCALE GENOMIC DNA]</scope>
    <source>
        <strain evidence="5 6">XMNu-373</strain>
    </source>
</reference>
<evidence type="ECO:0000256" key="1">
    <source>
        <dbReference type="ARBA" id="ARBA00023125"/>
    </source>
</evidence>
<dbReference type="GO" id="GO:0000976">
    <property type="term" value="F:transcription cis-regulatory region binding"/>
    <property type="evidence" value="ECO:0007669"/>
    <property type="project" value="TreeGrafter"/>
</dbReference>